<accession>A0A0D2NJQ4</accession>
<dbReference type="EMBL" id="KN817615">
    <property type="protein sequence ID" value="KJA16791.1"/>
    <property type="molecule type" value="Genomic_DNA"/>
</dbReference>
<evidence type="ECO:0000256" key="1">
    <source>
        <dbReference type="SAM" id="MobiDB-lite"/>
    </source>
</evidence>
<organism evidence="2 3">
    <name type="scientific">Hypholoma sublateritium (strain FD-334 SS-4)</name>
    <dbReference type="NCBI Taxonomy" id="945553"/>
    <lineage>
        <taxon>Eukaryota</taxon>
        <taxon>Fungi</taxon>
        <taxon>Dikarya</taxon>
        <taxon>Basidiomycota</taxon>
        <taxon>Agaricomycotina</taxon>
        <taxon>Agaricomycetes</taxon>
        <taxon>Agaricomycetidae</taxon>
        <taxon>Agaricales</taxon>
        <taxon>Agaricineae</taxon>
        <taxon>Strophariaceae</taxon>
        <taxon>Hypholoma</taxon>
    </lineage>
</organism>
<feature type="region of interest" description="Disordered" evidence="1">
    <location>
        <begin position="77"/>
        <end position="96"/>
    </location>
</feature>
<proteinExistence type="predicted"/>
<evidence type="ECO:0000313" key="2">
    <source>
        <dbReference type="EMBL" id="KJA16791.1"/>
    </source>
</evidence>
<name>A0A0D2NJQ4_HYPSF</name>
<evidence type="ECO:0000313" key="3">
    <source>
        <dbReference type="Proteomes" id="UP000054270"/>
    </source>
</evidence>
<keyword evidence="3" id="KW-1185">Reference proteome</keyword>
<dbReference type="AlphaFoldDB" id="A0A0D2NJQ4"/>
<gene>
    <name evidence="2" type="ORF">HYPSUDRAFT_206789</name>
</gene>
<dbReference type="Proteomes" id="UP000054270">
    <property type="component" value="Unassembled WGS sequence"/>
</dbReference>
<sequence>MDEFSRRIGVKNTTLEMKVEEDNLVVGVVGVAAAPREVVETKEMEEEMAEKVEIEKAVEMEEMEEKEEMEEMEEMVEMEMEKVEEMEEAPEEEVEGVGLEVVVGEAEADVVGELGEEEMGMGTAVMTLAARTQSQLVDAGAPEEVYGGGDFAMPTGIVAVVVGF</sequence>
<reference evidence="3" key="1">
    <citation type="submission" date="2014-04" db="EMBL/GenBank/DDBJ databases">
        <title>Evolutionary Origins and Diversification of the Mycorrhizal Mutualists.</title>
        <authorList>
            <consortium name="DOE Joint Genome Institute"/>
            <consortium name="Mycorrhizal Genomics Consortium"/>
            <person name="Kohler A."/>
            <person name="Kuo A."/>
            <person name="Nagy L.G."/>
            <person name="Floudas D."/>
            <person name="Copeland A."/>
            <person name="Barry K.W."/>
            <person name="Cichocki N."/>
            <person name="Veneault-Fourrey C."/>
            <person name="LaButti K."/>
            <person name="Lindquist E.A."/>
            <person name="Lipzen A."/>
            <person name="Lundell T."/>
            <person name="Morin E."/>
            <person name="Murat C."/>
            <person name="Riley R."/>
            <person name="Ohm R."/>
            <person name="Sun H."/>
            <person name="Tunlid A."/>
            <person name="Henrissat B."/>
            <person name="Grigoriev I.V."/>
            <person name="Hibbett D.S."/>
            <person name="Martin F."/>
        </authorList>
    </citation>
    <scope>NUCLEOTIDE SEQUENCE [LARGE SCALE GENOMIC DNA]</scope>
    <source>
        <strain evidence="3">FD-334 SS-4</strain>
    </source>
</reference>
<feature type="compositionally biased region" description="Acidic residues" evidence="1">
    <location>
        <begin position="77"/>
        <end position="95"/>
    </location>
</feature>
<protein>
    <submittedName>
        <fullName evidence="2">Uncharacterized protein</fullName>
    </submittedName>
</protein>